<protein>
    <recommendedName>
        <fullName evidence="2">Haloacid dehalogenase-like hydrolase domain-containing protein 3</fullName>
    </recommendedName>
</protein>
<reference evidence="3" key="1">
    <citation type="submission" date="2020-08" db="EMBL/GenBank/DDBJ databases">
        <title>Chromosome-level assembly of Southern catfish (Silurus meridionalis) provides insights into visual adaptation to the nocturnal and benthic lifestyles.</title>
        <authorList>
            <person name="Zhang Y."/>
            <person name="Wang D."/>
            <person name="Peng Z."/>
        </authorList>
    </citation>
    <scope>NUCLEOTIDE SEQUENCE</scope>
    <source>
        <strain evidence="3">SWU-2019-XX</strain>
        <tissue evidence="3">Muscle</tissue>
    </source>
</reference>
<dbReference type="InterPro" id="IPR023214">
    <property type="entry name" value="HAD_sf"/>
</dbReference>
<dbReference type="InterPro" id="IPR036412">
    <property type="entry name" value="HAD-like_sf"/>
</dbReference>
<dbReference type="Pfam" id="PF00702">
    <property type="entry name" value="Hydrolase"/>
    <property type="match status" value="1"/>
</dbReference>
<dbReference type="GO" id="GO:0005634">
    <property type="term" value="C:nucleus"/>
    <property type="evidence" value="ECO:0007669"/>
    <property type="project" value="TreeGrafter"/>
</dbReference>
<dbReference type="SFLD" id="SFLDS00003">
    <property type="entry name" value="Haloacid_Dehalogenase"/>
    <property type="match status" value="1"/>
</dbReference>
<gene>
    <name evidence="3" type="ORF">HF521_000675</name>
</gene>
<dbReference type="SUPFAM" id="SSF56784">
    <property type="entry name" value="HAD-like"/>
    <property type="match status" value="1"/>
</dbReference>
<dbReference type="NCBIfam" id="TIGR02252">
    <property type="entry name" value="DREG-2"/>
    <property type="match status" value="1"/>
</dbReference>
<evidence type="ECO:0000313" key="4">
    <source>
        <dbReference type="Proteomes" id="UP000606274"/>
    </source>
</evidence>
<dbReference type="CDD" id="cd16415">
    <property type="entry name" value="HAD_dREG-2_like"/>
    <property type="match status" value="1"/>
</dbReference>
<dbReference type="EMBL" id="JABFDY010000001">
    <property type="protein sequence ID" value="KAF7711664.1"/>
    <property type="molecule type" value="Genomic_DNA"/>
</dbReference>
<dbReference type="Proteomes" id="UP000606274">
    <property type="component" value="Unassembled WGS sequence"/>
</dbReference>
<dbReference type="InterPro" id="IPR011949">
    <property type="entry name" value="HAD-SF_hydro_IA_REG-2-like"/>
</dbReference>
<evidence type="ECO:0000256" key="2">
    <source>
        <dbReference type="ARBA" id="ARBA00015556"/>
    </source>
</evidence>
<comment type="similarity">
    <text evidence="1">Belongs to the HAD-like hydrolase superfamily.</text>
</comment>
<sequence length="241" mass="27229">MRVPVRWVLWDIKDTLLKVRRSVGEQYCNEAMRSGLKIPAIKIETAFREAYRNRSHLYPNYGIAQGMNGQLWWTGLVKTTFLQCGVQDPALLDTLANNLYHSFSGPENWEVFPDSNSTLKSCTALGMKQGVVSNFDRRLEGILQGCGLRSHFSFLLTSEEAGVAKPDPNIFVQALKKSGVPAKHIVHVGDHYKNDYLASRSLGIRGYLLDRQGLQKHPDVPPQHQLQSLNELPERLLQDTD</sequence>
<dbReference type="OrthoDB" id="444127at2759"/>
<dbReference type="Gene3D" id="1.10.150.720">
    <property type="entry name" value="Haloacid dehalogenase-like hydrolase"/>
    <property type="match status" value="1"/>
</dbReference>
<accession>A0A8T0BX75</accession>
<dbReference type="NCBIfam" id="TIGR01549">
    <property type="entry name" value="HAD-SF-IA-v1"/>
    <property type="match status" value="1"/>
</dbReference>
<dbReference type="AlphaFoldDB" id="A0A8T0BX75"/>
<dbReference type="Gene3D" id="3.40.50.1000">
    <property type="entry name" value="HAD superfamily/HAD-like"/>
    <property type="match status" value="1"/>
</dbReference>
<dbReference type="PANTHER" id="PTHR46191">
    <property type="match status" value="1"/>
</dbReference>
<dbReference type="PANTHER" id="PTHR46191:SF2">
    <property type="entry name" value="HALOACID DEHALOGENASE-LIKE HYDROLASE DOMAIN-CONTAINING PROTEIN 3"/>
    <property type="match status" value="1"/>
</dbReference>
<dbReference type="InterPro" id="IPR006439">
    <property type="entry name" value="HAD-SF_hydro_IA"/>
</dbReference>
<organism evidence="3 4">
    <name type="scientific">Silurus meridionalis</name>
    <name type="common">Southern catfish</name>
    <name type="synonym">Silurus soldatovi meridionalis</name>
    <dbReference type="NCBI Taxonomy" id="175797"/>
    <lineage>
        <taxon>Eukaryota</taxon>
        <taxon>Metazoa</taxon>
        <taxon>Chordata</taxon>
        <taxon>Craniata</taxon>
        <taxon>Vertebrata</taxon>
        <taxon>Euteleostomi</taxon>
        <taxon>Actinopterygii</taxon>
        <taxon>Neopterygii</taxon>
        <taxon>Teleostei</taxon>
        <taxon>Ostariophysi</taxon>
        <taxon>Siluriformes</taxon>
        <taxon>Siluridae</taxon>
        <taxon>Silurus</taxon>
    </lineage>
</organism>
<keyword evidence="4" id="KW-1185">Reference proteome</keyword>
<evidence type="ECO:0000313" key="3">
    <source>
        <dbReference type="EMBL" id="KAF7711664.1"/>
    </source>
</evidence>
<evidence type="ECO:0000256" key="1">
    <source>
        <dbReference type="ARBA" id="ARBA00007958"/>
    </source>
</evidence>
<dbReference type="InterPro" id="IPR051828">
    <property type="entry name" value="HAD-like_hydrolase_domain"/>
</dbReference>
<comment type="caution">
    <text evidence="3">The sequence shown here is derived from an EMBL/GenBank/DDBJ whole genome shotgun (WGS) entry which is preliminary data.</text>
</comment>
<name>A0A8T0BX75_SILME</name>
<dbReference type="SFLD" id="SFLDG01129">
    <property type="entry name" value="C1.5:_HAD__Beta-PGM__Phosphata"/>
    <property type="match status" value="1"/>
</dbReference>
<proteinExistence type="inferred from homology"/>
<dbReference type="InterPro" id="IPR044924">
    <property type="entry name" value="HAD-SF_hydro_IA_REG-2-like_cap"/>
</dbReference>